<dbReference type="KEGG" id="cbae:COR50_12340"/>
<gene>
    <name evidence="4" type="ORF">COR50_12340</name>
</gene>
<dbReference type="Proteomes" id="UP000220133">
    <property type="component" value="Chromosome"/>
</dbReference>
<dbReference type="AlphaFoldDB" id="A0A291QVC4"/>
<feature type="domain" description="SHSP" evidence="3">
    <location>
        <begin position="36"/>
        <end position="148"/>
    </location>
</feature>
<dbReference type="InterPro" id="IPR008978">
    <property type="entry name" value="HSP20-like_chaperone"/>
</dbReference>
<dbReference type="CDD" id="cd06464">
    <property type="entry name" value="ACD_sHsps-like"/>
    <property type="match status" value="1"/>
</dbReference>
<evidence type="ECO:0000256" key="2">
    <source>
        <dbReference type="RuleBase" id="RU003616"/>
    </source>
</evidence>
<evidence type="ECO:0000256" key="1">
    <source>
        <dbReference type="PROSITE-ProRule" id="PRU00285"/>
    </source>
</evidence>
<dbReference type="InterPro" id="IPR031107">
    <property type="entry name" value="Small_HSP"/>
</dbReference>
<protein>
    <submittedName>
        <fullName evidence="4">Heat-shock protein Hsp20</fullName>
    </submittedName>
</protein>
<proteinExistence type="inferred from homology"/>
<dbReference type="OrthoDB" id="9814487at2"/>
<dbReference type="InterPro" id="IPR002068">
    <property type="entry name" value="A-crystallin/Hsp20_dom"/>
</dbReference>
<dbReference type="Pfam" id="PF00011">
    <property type="entry name" value="HSP20"/>
    <property type="match status" value="1"/>
</dbReference>
<evidence type="ECO:0000313" key="4">
    <source>
        <dbReference type="EMBL" id="ATL47890.1"/>
    </source>
</evidence>
<evidence type="ECO:0000313" key="5">
    <source>
        <dbReference type="Proteomes" id="UP000220133"/>
    </source>
</evidence>
<dbReference type="SUPFAM" id="SSF49764">
    <property type="entry name" value="HSP20-like chaperones"/>
    <property type="match status" value="1"/>
</dbReference>
<organism evidence="4 5">
    <name type="scientific">Chitinophaga caeni</name>
    <dbReference type="NCBI Taxonomy" id="2029983"/>
    <lineage>
        <taxon>Bacteria</taxon>
        <taxon>Pseudomonadati</taxon>
        <taxon>Bacteroidota</taxon>
        <taxon>Chitinophagia</taxon>
        <taxon>Chitinophagales</taxon>
        <taxon>Chitinophagaceae</taxon>
        <taxon>Chitinophaga</taxon>
    </lineage>
</organism>
<accession>A0A291QVC4</accession>
<dbReference type="PANTHER" id="PTHR11527">
    <property type="entry name" value="HEAT-SHOCK PROTEIN 20 FAMILY MEMBER"/>
    <property type="match status" value="1"/>
</dbReference>
<dbReference type="RefSeq" id="WP_098194267.1">
    <property type="nucleotide sequence ID" value="NZ_CP023777.1"/>
</dbReference>
<dbReference type="Gene3D" id="2.60.40.790">
    <property type="match status" value="1"/>
</dbReference>
<comment type="similarity">
    <text evidence="1 2">Belongs to the small heat shock protein (HSP20) family.</text>
</comment>
<sequence length="148" mass="16912">MTLVKFNQHPAKSFNGLFNDLFGNHPLNRFWNEDANQFFSALPPVNIVESKDAYKLDVVAPGFEKSDFKINLEGDQLTISVEKKENAIQEGDKQVRREFSFKSFKRSFSLDESVDIEKINAKYENGVLALVLPKKEEKQVANKEITIA</sequence>
<name>A0A291QVC4_9BACT</name>
<keyword evidence="5" id="KW-1185">Reference proteome</keyword>
<dbReference type="EMBL" id="CP023777">
    <property type="protein sequence ID" value="ATL47890.1"/>
    <property type="molecule type" value="Genomic_DNA"/>
</dbReference>
<reference evidence="4 5" key="1">
    <citation type="submission" date="2017-10" db="EMBL/GenBank/DDBJ databases">
        <title>Paenichitinophaga pekingensis gen. nov., sp. nov., isolated from activated sludge.</title>
        <authorList>
            <person name="Jin D."/>
            <person name="Kong X."/>
            <person name="Deng Y."/>
            <person name="Bai Z."/>
        </authorList>
    </citation>
    <scope>NUCLEOTIDE SEQUENCE [LARGE SCALE GENOMIC DNA]</scope>
    <source>
        <strain evidence="4 5">13</strain>
    </source>
</reference>
<evidence type="ECO:0000259" key="3">
    <source>
        <dbReference type="PROSITE" id="PS01031"/>
    </source>
</evidence>
<dbReference type="PROSITE" id="PS01031">
    <property type="entry name" value="SHSP"/>
    <property type="match status" value="1"/>
</dbReference>